<proteinExistence type="predicted"/>
<reference evidence="1" key="1">
    <citation type="submission" date="2016-10" db="EMBL/GenBank/DDBJ databases">
        <authorList>
            <person name="de Groot N.N."/>
        </authorList>
    </citation>
    <scope>NUCLEOTIDE SEQUENCE</scope>
</reference>
<organism evidence="1">
    <name type="scientific">hydrothermal vent metagenome</name>
    <dbReference type="NCBI Taxonomy" id="652676"/>
    <lineage>
        <taxon>unclassified sequences</taxon>
        <taxon>metagenomes</taxon>
        <taxon>ecological metagenomes</taxon>
    </lineage>
</organism>
<name>A0A1W1EL12_9ZZZZ</name>
<accession>A0A1W1EL12</accession>
<dbReference type="EMBL" id="FRYL01000041">
    <property type="protein sequence ID" value="SHO81568.1"/>
    <property type="molecule type" value="Genomic_DNA"/>
</dbReference>
<gene>
    <name evidence="1" type="ORF">MNB_SV-15-1147</name>
</gene>
<evidence type="ECO:0000313" key="1">
    <source>
        <dbReference type="EMBL" id="SHO81568.1"/>
    </source>
</evidence>
<sequence length="274" mass="31884">MKIFYYIYTNHKATLDRVRRGAVIIKALNSKGFEVEVLLNDFRAGLEAKEYGIASFVNIETILDVDVLVHQEDIVILDTPEDDKGKIADFVREYKKVFRVVDDNSSSKYGEEIINLSNSMIVDEEYQKESKKIDRVLFFYGDSDSTKEILKEFEIFKNNNFDLLLGNYFYLGYEDELKEFFNYIYESDEYINRVSSYQNVVTYSLQCAVEAKISKASVVLITLDENYKNIAKSYNIAVIDKLDDLLIEKSLKNQKLNQKSINDNIKIILKFIKS</sequence>
<protein>
    <submittedName>
        <fullName evidence="1">Uncharacterized protein</fullName>
    </submittedName>
</protein>
<dbReference type="AlphaFoldDB" id="A0A1W1EL12"/>